<comment type="caution">
    <text evidence="7">The sequence shown here is derived from an EMBL/GenBank/DDBJ whole genome shotgun (WGS) entry which is preliminary data.</text>
</comment>
<dbReference type="InterPro" id="IPR009071">
    <property type="entry name" value="HMG_box_dom"/>
</dbReference>
<dbReference type="CDD" id="cd01389">
    <property type="entry name" value="HMG-box_ROX1-like"/>
    <property type="match status" value="1"/>
</dbReference>
<feature type="DNA-binding region" description="HMG box" evidence="4">
    <location>
        <begin position="147"/>
        <end position="215"/>
    </location>
</feature>
<evidence type="ECO:0000259" key="6">
    <source>
        <dbReference type="PROSITE" id="PS50118"/>
    </source>
</evidence>
<reference evidence="7" key="1">
    <citation type="submission" date="2022-11" db="EMBL/GenBank/DDBJ databases">
        <authorList>
            <person name="Petersen C."/>
        </authorList>
    </citation>
    <scope>NUCLEOTIDE SEQUENCE</scope>
    <source>
        <strain evidence="7">IBT 30069</strain>
    </source>
</reference>
<dbReference type="AlphaFoldDB" id="A0A9W9G0K8"/>
<feature type="region of interest" description="Disordered" evidence="5">
    <location>
        <begin position="208"/>
        <end position="251"/>
    </location>
</feature>
<dbReference type="InterPro" id="IPR050140">
    <property type="entry name" value="SRY-related_HMG-box_TF-like"/>
</dbReference>
<dbReference type="GO" id="GO:0000122">
    <property type="term" value="P:negative regulation of transcription by RNA polymerase II"/>
    <property type="evidence" value="ECO:0007669"/>
    <property type="project" value="TreeGrafter"/>
</dbReference>
<dbReference type="GO" id="GO:0000978">
    <property type="term" value="F:RNA polymerase II cis-regulatory region sequence-specific DNA binding"/>
    <property type="evidence" value="ECO:0007669"/>
    <property type="project" value="TreeGrafter"/>
</dbReference>
<keyword evidence="8" id="KW-1185">Reference proteome</keyword>
<feature type="region of interest" description="Disordered" evidence="5">
    <location>
        <begin position="1"/>
        <end position="21"/>
    </location>
</feature>
<dbReference type="EMBL" id="JAPQKH010000003">
    <property type="protein sequence ID" value="KAJ5109012.1"/>
    <property type="molecule type" value="Genomic_DNA"/>
</dbReference>
<dbReference type="GO" id="GO:0005634">
    <property type="term" value="C:nucleus"/>
    <property type="evidence" value="ECO:0007669"/>
    <property type="project" value="UniProtKB-UniRule"/>
</dbReference>
<evidence type="ECO:0000313" key="7">
    <source>
        <dbReference type="EMBL" id="KAJ5109012.1"/>
    </source>
</evidence>
<dbReference type="FunFam" id="1.10.30.10:FF:000041">
    <property type="entry name" value="HMG box family protein"/>
    <property type="match status" value="1"/>
</dbReference>
<keyword evidence="2 4" id="KW-0238">DNA-binding</keyword>
<dbReference type="PANTHER" id="PTHR10270">
    <property type="entry name" value="SOX TRANSCRIPTION FACTOR"/>
    <property type="match status" value="1"/>
</dbReference>
<dbReference type="Proteomes" id="UP001149165">
    <property type="component" value="Unassembled WGS sequence"/>
</dbReference>
<organism evidence="7 8">
    <name type="scientific">Penicillium angulare</name>
    <dbReference type="NCBI Taxonomy" id="116970"/>
    <lineage>
        <taxon>Eukaryota</taxon>
        <taxon>Fungi</taxon>
        <taxon>Dikarya</taxon>
        <taxon>Ascomycota</taxon>
        <taxon>Pezizomycotina</taxon>
        <taxon>Eurotiomycetes</taxon>
        <taxon>Eurotiomycetidae</taxon>
        <taxon>Eurotiales</taxon>
        <taxon>Aspergillaceae</taxon>
        <taxon>Penicillium</taxon>
    </lineage>
</organism>
<dbReference type="SUPFAM" id="SSF47095">
    <property type="entry name" value="HMG-box"/>
    <property type="match status" value="1"/>
</dbReference>
<dbReference type="PANTHER" id="PTHR10270:SF320">
    <property type="entry name" value="BOX TRANSCRIPTIONAL REGULATOR, PUTATIVE (AFU_ORTHOLOGUE AFUA_4G10820)-RELATED"/>
    <property type="match status" value="1"/>
</dbReference>
<protein>
    <recommendedName>
        <fullName evidence="6">HMG box domain-containing protein</fullName>
    </recommendedName>
</protein>
<evidence type="ECO:0000256" key="2">
    <source>
        <dbReference type="ARBA" id="ARBA00023125"/>
    </source>
</evidence>
<dbReference type="GO" id="GO:0030154">
    <property type="term" value="P:cell differentiation"/>
    <property type="evidence" value="ECO:0007669"/>
    <property type="project" value="TreeGrafter"/>
</dbReference>
<keyword evidence="3" id="KW-0804">Transcription</keyword>
<proteinExistence type="predicted"/>
<feature type="region of interest" description="Disordered" evidence="5">
    <location>
        <begin position="559"/>
        <end position="580"/>
    </location>
</feature>
<evidence type="ECO:0000256" key="4">
    <source>
        <dbReference type="PROSITE-ProRule" id="PRU00267"/>
    </source>
</evidence>
<keyword evidence="4" id="KW-0539">Nucleus</keyword>
<feature type="region of interest" description="Disordered" evidence="5">
    <location>
        <begin position="299"/>
        <end position="360"/>
    </location>
</feature>
<feature type="compositionally biased region" description="Polar residues" evidence="5">
    <location>
        <begin position="566"/>
        <end position="580"/>
    </location>
</feature>
<feature type="compositionally biased region" description="Low complexity" evidence="5">
    <location>
        <begin position="118"/>
        <end position="130"/>
    </location>
</feature>
<dbReference type="GO" id="GO:0001228">
    <property type="term" value="F:DNA-binding transcription activator activity, RNA polymerase II-specific"/>
    <property type="evidence" value="ECO:0007669"/>
    <property type="project" value="TreeGrafter"/>
</dbReference>
<evidence type="ECO:0000313" key="8">
    <source>
        <dbReference type="Proteomes" id="UP001149165"/>
    </source>
</evidence>
<evidence type="ECO:0000256" key="1">
    <source>
        <dbReference type="ARBA" id="ARBA00023015"/>
    </source>
</evidence>
<dbReference type="Pfam" id="PF00505">
    <property type="entry name" value="HMG_box"/>
    <property type="match status" value="1"/>
</dbReference>
<feature type="domain" description="HMG box" evidence="6">
    <location>
        <begin position="147"/>
        <end position="215"/>
    </location>
</feature>
<dbReference type="PROSITE" id="PS50118">
    <property type="entry name" value="HMG_BOX_2"/>
    <property type="match status" value="1"/>
</dbReference>
<feature type="compositionally biased region" description="Polar residues" evidence="5">
    <location>
        <begin position="96"/>
        <end position="114"/>
    </location>
</feature>
<dbReference type="SMART" id="SM00398">
    <property type="entry name" value="HMG"/>
    <property type="match status" value="1"/>
</dbReference>
<sequence length="697" mass="77311">MSWDRVLPAPPGMQYDSTQVRSSDLLDHKIMSDSPKPHHGALPYRPEPLKYAEIRPNGMPQAHQQMMAFNQGNMTPRIDHYEPMGSMGSMVPAVQGNPNVNALPRQSNSLVSTKDASRSSSSSGSASPVRSVKERDSFCLCQPDPKVPRPRNAFILYRQHYQAAVVAHNPGMANPDISKIIGEQWRNLSEEEKSKWKALAEEEKIRHNQQYPGYRYQPRRSGRDGSSRGTGAGISNNPSGGTHCSRCGGRFMHPPSPMTPFTPTGMTDFRTSGLSTPTAKSFMAARNAHIREQEIEPKFRLDSLESRPRSRLADEMGSPEIKRRRVSAANIHASLPGSRDRSPDSLYQAPSYSARPDMQHQRHVPPMLQAQRQYATAQGQGYPDPNLKLAPLQTGTPVMTPVTPHFSTDSSVEATVMTIPFLNKIKVLAKISPPLLPTFRESNPQLRGPVIAVDGHDPELVQTAVEYLDRLLRKESKYQVRVFDGPEIRAQRDTASDGGQMGDATVDYLDTISAWHRISDEVITFVKSISTADSIGSRSSPEEEQKLNLSPKSLVPKTANLHIHSPPQSSENGSDHSAISPSAIGSHFPIPLALVPRYQLTTADAFACSVPINDSYAPLDHWQWMASLWRACVGPDITVYIRECTREELDRAGGNPVEVRLHDARTIVLRKVVGTPRELDQKSLKRVGFEIEDFLTQ</sequence>
<feature type="compositionally biased region" description="Basic and acidic residues" evidence="5">
    <location>
        <begin position="299"/>
        <end position="314"/>
    </location>
</feature>
<evidence type="ECO:0000256" key="3">
    <source>
        <dbReference type="ARBA" id="ARBA00023163"/>
    </source>
</evidence>
<gene>
    <name evidence="7" type="ORF">N7456_005687</name>
</gene>
<reference evidence="7" key="2">
    <citation type="journal article" date="2023" name="IMA Fungus">
        <title>Comparative genomic study of the Penicillium genus elucidates a diverse pangenome and 15 lateral gene transfer events.</title>
        <authorList>
            <person name="Petersen C."/>
            <person name="Sorensen T."/>
            <person name="Nielsen M.R."/>
            <person name="Sondergaard T.E."/>
            <person name="Sorensen J.L."/>
            <person name="Fitzpatrick D.A."/>
            <person name="Frisvad J.C."/>
            <person name="Nielsen K.L."/>
        </authorList>
    </citation>
    <scope>NUCLEOTIDE SEQUENCE</scope>
    <source>
        <strain evidence="7">IBT 30069</strain>
    </source>
</reference>
<name>A0A9W9G0K8_9EURO</name>
<feature type="compositionally biased region" description="Polar residues" evidence="5">
    <location>
        <begin position="233"/>
        <end position="242"/>
    </location>
</feature>
<dbReference type="InterPro" id="IPR036910">
    <property type="entry name" value="HMG_box_dom_sf"/>
</dbReference>
<dbReference type="OrthoDB" id="6247875at2759"/>
<dbReference type="Gene3D" id="1.10.30.10">
    <property type="entry name" value="High mobility group box domain"/>
    <property type="match status" value="1"/>
</dbReference>
<keyword evidence="1" id="KW-0805">Transcription regulation</keyword>
<feature type="region of interest" description="Disordered" evidence="5">
    <location>
        <begin position="89"/>
        <end position="135"/>
    </location>
</feature>
<accession>A0A9W9G0K8</accession>
<evidence type="ECO:0000256" key="5">
    <source>
        <dbReference type="SAM" id="MobiDB-lite"/>
    </source>
</evidence>